<dbReference type="AlphaFoldDB" id="A0A3E2DN79"/>
<reference evidence="8 9" key="1">
    <citation type="submission" date="2017-07" db="EMBL/GenBank/DDBJ databases">
        <authorList>
            <person name="Sun Z.S."/>
            <person name="Albrecht U."/>
            <person name="Echele G."/>
            <person name="Lee C.C."/>
        </authorList>
    </citation>
    <scope>NUCLEOTIDE SEQUENCE [LARGE SCALE GENOMIC DNA]</scope>
    <source>
        <strain evidence="8 9">P16-029</strain>
    </source>
</reference>
<dbReference type="EMBL" id="NOWI01000001">
    <property type="protein sequence ID" value="RFT46835.1"/>
    <property type="molecule type" value="Genomic_DNA"/>
</dbReference>
<dbReference type="PANTHER" id="PTHR46566">
    <property type="entry name" value="1-PHOSPHOFRUCTOKINASE-RELATED"/>
    <property type="match status" value="1"/>
</dbReference>
<comment type="caution">
    <text evidence="8">The sequence shown here is derived from an EMBL/GenBank/DDBJ whole genome shotgun (WGS) entry which is preliminary data.</text>
</comment>
<evidence type="ECO:0000256" key="4">
    <source>
        <dbReference type="ARBA" id="ARBA00022777"/>
    </source>
</evidence>
<evidence type="ECO:0000256" key="5">
    <source>
        <dbReference type="ARBA" id="ARBA00022840"/>
    </source>
</evidence>
<dbReference type="NCBIfam" id="TIGR03168">
    <property type="entry name" value="1-PFK"/>
    <property type="match status" value="1"/>
</dbReference>
<evidence type="ECO:0000256" key="2">
    <source>
        <dbReference type="ARBA" id="ARBA00022679"/>
    </source>
</evidence>
<evidence type="ECO:0000259" key="7">
    <source>
        <dbReference type="Pfam" id="PF00294"/>
    </source>
</evidence>
<dbReference type="PIRSF" id="PIRSF000535">
    <property type="entry name" value="1PFK/6PFK/LacC"/>
    <property type="match status" value="1"/>
</dbReference>
<dbReference type="GO" id="GO:0008443">
    <property type="term" value="F:phosphofructokinase activity"/>
    <property type="evidence" value="ECO:0007669"/>
    <property type="project" value="TreeGrafter"/>
</dbReference>
<dbReference type="Gene3D" id="3.40.1190.20">
    <property type="match status" value="1"/>
</dbReference>
<dbReference type="SUPFAM" id="SSF53613">
    <property type="entry name" value="Ribokinase-like"/>
    <property type="match status" value="1"/>
</dbReference>
<dbReference type="InterPro" id="IPR017583">
    <property type="entry name" value="Tagatose/fructose_Pkinase"/>
</dbReference>
<dbReference type="GO" id="GO:0005524">
    <property type="term" value="F:ATP binding"/>
    <property type="evidence" value="ECO:0007669"/>
    <property type="project" value="UniProtKB-KW"/>
</dbReference>
<evidence type="ECO:0000256" key="3">
    <source>
        <dbReference type="ARBA" id="ARBA00022741"/>
    </source>
</evidence>
<dbReference type="CDD" id="cd01164">
    <property type="entry name" value="FruK_PfkB_like"/>
    <property type="match status" value="1"/>
</dbReference>
<name>A0A3E2DN79_9ACTN</name>
<evidence type="ECO:0000313" key="9">
    <source>
        <dbReference type="Proteomes" id="UP000259211"/>
    </source>
</evidence>
<evidence type="ECO:0000256" key="6">
    <source>
        <dbReference type="PIRNR" id="PIRNR000535"/>
    </source>
</evidence>
<protein>
    <submittedName>
        <fullName evidence="8">1-phosphofructokinase</fullName>
    </submittedName>
</protein>
<accession>A0A3E2DN79</accession>
<dbReference type="PANTHER" id="PTHR46566:SF5">
    <property type="entry name" value="1-PHOSPHOFRUCTOKINASE"/>
    <property type="match status" value="1"/>
</dbReference>
<dbReference type="GO" id="GO:0005829">
    <property type="term" value="C:cytosol"/>
    <property type="evidence" value="ECO:0007669"/>
    <property type="project" value="TreeGrafter"/>
</dbReference>
<dbReference type="InterPro" id="IPR011611">
    <property type="entry name" value="PfkB_dom"/>
</dbReference>
<dbReference type="InterPro" id="IPR029056">
    <property type="entry name" value="Ribokinase-like"/>
</dbReference>
<sequence length="316" mass="32736">MIVTVTLNPSIDRTASLPGPLQRGQVNRLGNSTEVSAGKGVNISRVLCGAGIDTCAVIPAGTKDRLVTGLANDKIPHVAVPISASARTNLTITEPDGTTTKINQPGAALTPDELTAVEEIILETSTDAEWVVLSGSLPPGVAPNWYATMTRRLHEIGVTVAVDTSDEPLQQLSRELPESAPELVKPNSVELGQLCGTDGDSLEAAAEQGHFDDVVAAARRLHGIAEVLVTLGGAGALLVTETDAWHAWPEPVQVRSTVGAGDSSLAGFLLARTRGDQPENCLRTAVAWGTAAAALPGSTMPTPAQADAIHVSLTHL</sequence>
<dbReference type="RefSeq" id="WP_117188207.1">
    <property type="nucleotide sequence ID" value="NZ_NOWI01000001.1"/>
</dbReference>
<proteinExistence type="inferred from homology"/>
<dbReference type="Proteomes" id="UP000259211">
    <property type="component" value="Unassembled WGS sequence"/>
</dbReference>
<organism evidence="8 9">
    <name type="scientific">Cutibacterium avidum</name>
    <dbReference type="NCBI Taxonomy" id="33010"/>
    <lineage>
        <taxon>Bacteria</taxon>
        <taxon>Bacillati</taxon>
        <taxon>Actinomycetota</taxon>
        <taxon>Actinomycetes</taxon>
        <taxon>Propionibacteriales</taxon>
        <taxon>Propionibacteriaceae</taxon>
        <taxon>Cutibacterium</taxon>
    </lineage>
</organism>
<keyword evidence="2 6" id="KW-0808">Transferase</keyword>
<feature type="domain" description="Carbohydrate kinase PfkB" evidence="7">
    <location>
        <begin position="10"/>
        <end position="303"/>
    </location>
</feature>
<evidence type="ECO:0000313" key="8">
    <source>
        <dbReference type="EMBL" id="RFT46835.1"/>
    </source>
</evidence>
<gene>
    <name evidence="8" type="ORF">CHT91_00450</name>
</gene>
<dbReference type="Pfam" id="PF00294">
    <property type="entry name" value="PfkB"/>
    <property type="match status" value="1"/>
</dbReference>
<evidence type="ECO:0000256" key="1">
    <source>
        <dbReference type="ARBA" id="ARBA00010688"/>
    </source>
</evidence>
<comment type="similarity">
    <text evidence="1">Belongs to the carbohydrate kinase PfkB family.</text>
</comment>
<keyword evidence="5" id="KW-0067">ATP-binding</keyword>
<dbReference type="InterPro" id="IPR002173">
    <property type="entry name" value="Carboh/pur_kinase_PfkB_CS"/>
</dbReference>
<dbReference type="PROSITE" id="PS00584">
    <property type="entry name" value="PFKB_KINASES_2"/>
    <property type="match status" value="1"/>
</dbReference>
<keyword evidence="3" id="KW-0547">Nucleotide-binding</keyword>
<keyword evidence="4 8" id="KW-0418">Kinase</keyword>